<evidence type="ECO:0000313" key="2">
    <source>
        <dbReference type="Proteomes" id="UP000790709"/>
    </source>
</evidence>
<protein>
    <submittedName>
        <fullName evidence="1">HAD-like protein</fullName>
    </submittedName>
</protein>
<comment type="caution">
    <text evidence="1">The sequence shown here is derived from an EMBL/GenBank/DDBJ whole genome shotgun (WGS) entry which is preliminary data.</text>
</comment>
<accession>A0ACB8BXB2</accession>
<reference evidence="1" key="1">
    <citation type="journal article" date="2021" name="New Phytol.">
        <title>Evolutionary innovations through gain and loss of genes in the ectomycorrhizal Boletales.</title>
        <authorList>
            <person name="Wu G."/>
            <person name="Miyauchi S."/>
            <person name="Morin E."/>
            <person name="Kuo A."/>
            <person name="Drula E."/>
            <person name="Varga T."/>
            <person name="Kohler A."/>
            <person name="Feng B."/>
            <person name="Cao Y."/>
            <person name="Lipzen A."/>
            <person name="Daum C."/>
            <person name="Hundley H."/>
            <person name="Pangilinan J."/>
            <person name="Johnson J."/>
            <person name="Barry K."/>
            <person name="LaButti K."/>
            <person name="Ng V."/>
            <person name="Ahrendt S."/>
            <person name="Min B."/>
            <person name="Choi I.G."/>
            <person name="Park H."/>
            <person name="Plett J.M."/>
            <person name="Magnuson J."/>
            <person name="Spatafora J.W."/>
            <person name="Nagy L.G."/>
            <person name="Henrissat B."/>
            <person name="Grigoriev I.V."/>
            <person name="Yang Z.L."/>
            <person name="Xu J."/>
            <person name="Martin F.M."/>
        </authorList>
    </citation>
    <scope>NUCLEOTIDE SEQUENCE</scope>
    <source>
        <strain evidence="1">KUC20120723A-06</strain>
    </source>
</reference>
<proteinExistence type="predicted"/>
<keyword evidence="2" id="KW-1185">Reference proteome</keyword>
<sequence length="273" mass="30575">MTSSHLKAVIFDIGGVVLTSPFIAIAEYEREKGLPQNYLNVSITARGSQGAWQRFERGELPLFAFYDAFGHDLSDTARGNVWYTEYCQRKGMVCPDLPETLKVDGRDLFGRMMRQGMHYDKNILLAIQRIRSAGNWLIIALTNNFAKHVSSFALSSTGISDSELRFLGWQDGPTPPQLRALFDDFCDSSQLGMRKPEPEFYLLACERNGISPREAIFLDDIGLNLKAASKLGIQTIHVPIGGTFEAVLQLEQKLGIDLTHRHMLESDAMTSKL</sequence>
<gene>
    <name evidence="1" type="ORF">BV22DRAFT_1002046</name>
</gene>
<name>A0ACB8BXB2_9AGAM</name>
<dbReference type="Proteomes" id="UP000790709">
    <property type="component" value="Unassembled WGS sequence"/>
</dbReference>
<evidence type="ECO:0000313" key="1">
    <source>
        <dbReference type="EMBL" id="KAH7929780.1"/>
    </source>
</evidence>
<organism evidence="1 2">
    <name type="scientific">Leucogyrophana mollusca</name>
    <dbReference type="NCBI Taxonomy" id="85980"/>
    <lineage>
        <taxon>Eukaryota</taxon>
        <taxon>Fungi</taxon>
        <taxon>Dikarya</taxon>
        <taxon>Basidiomycota</taxon>
        <taxon>Agaricomycotina</taxon>
        <taxon>Agaricomycetes</taxon>
        <taxon>Agaricomycetidae</taxon>
        <taxon>Boletales</taxon>
        <taxon>Boletales incertae sedis</taxon>
        <taxon>Leucogyrophana</taxon>
    </lineage>
</organism>
<dbReference type="EMBL" id="MU266338">
    <property type="protein sequence ID" value="KAH7929780.1"/>
    <property type="molecule type" value="Genomic_DNA"/>
</dbReference>